<dbReference type="EMBL" id="FN668661">
    <property type="protein sequence ID" value="CBK23775.2"/>
    <property type="molecule type" value="Genomic_DNA"/>
</dbReference>
<dbReference type="GO" id="GO:0016197">
    <property type="term" value="P:endosomal transport"/>
    <property type="evidence" value="ECO:0007669"/>
    <property type="project" value="TreeGrafter"/>
</dbReference>
<keyword evidence="2" id="KW-0175">Coiled coil</keyword>
<dbReference type="GeneID" id="24923265"/>
<evidence type="ECO:0000313" key="6">
    <source>
        <dbReference type="Proteomes" id="UP000008312"/>
    </source>
</evidence>
<feature type="domain" description="EH" evidence="3">
    <location>
        <begin position="18"/>
        <end position="108"/>
    </location>
</feature>
<dbReference type="GO" id="GO:0005737">
    <property type="term" value="C:cytoplasm"/>
    <property type="evidence" value="ECO:0007669"/>
    <property type="project" value="TreeGrafter"/>
</dbReference>
<dbReference type="GO" id="GO:0005886">
    <property type="term" value="C:plasma membrane"/>
    <property type="evidence" value="ECO:0007669"/>
    <property type="project" value="TreeGrafter"/>
</dbReference>
<protein>
    <submittedName>
        <fullName evidence="5">Uncharacterized protein</fullName>
    </submittedName>
</protein>
<dbReference type="InParanoid" id="D8M666"/>
<keyword evidence="6" id="KW-1185">Reference proteome</keyword>
<dbReference type="CDD" id="cd00052">
    <property type="entry name" value="EH"/>
    <property type="match status" value="1"/>
</dbReference>
<dbReference type="InterPro" id="IPR011992">
    <property type="entry name" value="EF-hand-dom_pair"/>
</dbReference>
<dbReference type="PROSITE" id="PS50031">
    <property type="entry name" value="EH"/>
    <property type="match status" value="1"/>
</dbReference>
<keyword evidence="1" id="KW-0106">Calcium</keyword>
<name>D8M666_BLAHO</name>
<evidence type="ECO:0000313" key="5">
    <source>
        <dbReference type="EMBL" id="CBK23775.2"/>
    </source>
</evidence>
<dbReference type="RefSeq" id="XP_012897823.1">
    <property type="nucleotide sequence ID" value="XM_013042369.1"/>
</dbReference>
<proteinExistence type="predicted"/>
<dbReference type="InterPro" id="IPR000261">
    <property type="entry name" value="EH_dom"/>
</dbReference>
<dbReference type="InterPro" id="IPR002048">
    <property type="entry name" value="EF_hand_dom"/>
</dbReference>
<dbReference type="Gene3D" id="1.10.238.10">
    <property type="entry name" value="EF-hand"/>
    <property type="match status" value="1"/>
</dbReference>
<evidence type="ECO:0000256" key="2">
    <source>
        <dbReference type="SAM" id="Coils"/>
    </source>
</evidence>
<sequence length="207" mass="24004">MNARPPMPRDPFRVTPQELQEYRRLFDIYDVNHTGFLEASVAAEYLTQSRLPQPILHNIWELADRDHDGLLSEYEFIIATHVTKLVQKRNIPIPSTLPPALLEENLGKEVIKIPPEKLKELQPVDMDDSKLSIEELRSKVEGTKKDLLDQEKAITEKSEESRQLTSELCELEKQLADLNKLIAMQEDYDKTIDTAWKMARLQLKTTR</sequence>
<reference evidence="5" key="1">
    <citation type="submission" date="2010-02" db="EMBL/GenBank/DDBJ databases">
        <title>Sequencing and annotation of the Blastocystis hominis genome.</title>
        <authorList>
            <person name="Wincker P."/>
        </authorList>
    </citation>
    <scope>NUCLEOTIDE SEQUENCE</scope>
    <source>
        <strain evidence="5">Singapore isolate B</strain>
    </source>
</reference>
<evidence type="ECO:0000259" key="4">
    <source>
        <dbReference type="PROSITE" id="PS50222"/>
    </source>
</evidence>
<dbReference type="AlphaFoldDB" id="D8M666"/>
<dbReference type="InterPro" id="IPR018247">
    <property type="entry name" value="EF_Hand_1_Ca_BS"/>
</dbReference>
<dbReference type="GO" id="GO:0005509">
    <property type="term" value="F:calcium ion binding"/>
    <property type="evidence" value="ECO:0007669"/>
    <property type="project" value="InterPro"/>
</dbReference>
<accession>D8M666</accession>
<dbReference type="SUPFAM" id="SSF47473">
    <property type="entry name" value="EF-hand"/>
    <property type="match status" value="1"/>
</dbReference>
<dbReference type="Pfam" id="PF12763">
    <property type="entry name" value="EH"/>
    <property type="match status" value="1"/>
</dbReference>
<dbReference type="PROSITE" id="PS00018">
    <property type="entry name" value="EF_HAND_1"/>
    <property type="match status" value="1"/>
</dbReference>
<dbReference type="PANTHER" id="PTHR11216">
    <property type="entry name" value="EH DOMAIN"/>
    <property type="match status" value="1"/>
</dbReference>
<dbReference type="GO" id="GO:0006897">
    <property type="term" value="P:endocytosis"/>
    <property type="evidence" value="ECO:0007669"/>
    <property type="project" value="TreeGrafter"/>
</dbReference>
<feature type="coiled-coil region" evidence="2">
    <location>
        <begin position="126"/>
        <end position="153"/>
    </location>
</feature>
<evidence type="ECO:0000259" key="3">
    <source>
        <dbReference type="PROSITE" id="PS50031"/>
    </source>
</evidence>
<dbReference type="PROSITE" id="PS50222">
    <property type="entry name" value="EF_HAND_2"/>
    <property type="match status" value="1"/>
</dbReference>
<gene>
    <name evidence="5" type="ORF">GSBLH_T00007141001</name>
</gene>
<evidence type="ECO:0000256" key="1">
    <source>
        <dbReference type="ARBA" id="ARBA00022837"/>
    </source>
</evidence>
<feature type="domain" description="EF-hand" evidence="4">
    <location>
        <begin position="51"/>
        <end position="86"/>
    </location>
</feature>
<dbReference type="Proteomes" id="UP000008312">
    <property type="component" value="Unassembled WGS sequence"/>
</dbReference>
<dbReference type="OrthoDB" id="206572at2759"/>
<organism evidence="5">
    <name type="scientific">Blastocystis hominis</name>
    <dbReference type="NCBI Taxonomy" id="12968"/>
    <lineage>
        <taxon>Eukaryota</taxon>
        <taxon>Sar</taxon>
        <taxon>Stramenopiles</taxon>
        <taxon>Bigyra</taxon>
        <taxon>Opalozoa</taxon>
        <taxon>Opalinata</taxon>
        <taxon>Blastocystidae</taxon>
        <taxon>Blastocystis</taxon>
    </lineage>
</organism>
<dbReference type="SMART" id="SM00027">
    <property type="entry name" value="EH"/>
    <property type="match status" value="1"/>
</dbReference>